<dbReference type="FunFam" id="3.40.50.1000:FF:000028">
    <property type="entry name" value="Calcium-transporting P-type ATPase, putative"/>
    <property type="match status" value="1"/>
</dbReference>
<dbReference type="GO" id="GO:0016887">
    <property type="term" value="F:ATP hydrolysis activity"/>
    <property type="evidence" value="ECO:0007669"/>
    <property type="project" value="InterPro"/>
</dbReference>
<feature type="transmembrane region" description="Helical" evidence="16">
    <location>
        <begin position="741"/>
        <end position="764"/>
    </location>
</feature>
<evidence type="ECO:0000256" key="12">
    <source>
        <dbReference type="ARBA" id="ARBA00022989"/>
    </source>
</evidence>
<proteinExistence type="inferred from homology"/>
<evidence type="ECO:0000256" key="7">
    <source>
        <dbReference type="ARBA" id="ARBA00022723"/>
    </source>
</evidence>
<evidence type="ECO:0000256" key="10">
    <source>
        <dbReference type="ARBA" id="ARBA00022840"/>
    </source>
</evidence>
<dbReference type="CDD" id="cd02089">
    <property type="entry name" value="P-type_ATPase_Ca_prok"/>
    <property type="match status" value="1"/>
</dbReference>
<dbReference type="STRING" id="474960.SAMN05216180_0190"/>
<dbReference type="Proteomes" id="UP000199158">
    <property type="component" value="Unassembled WGS sequence"/>
</dbReference>
<dbReference type="SFLD" id="SFLDS00003">
    <property type="entry name" value="Haloacid_Dehalogenase"/>
    <property type="match status" value="1"/>
</dbReference>
<evidence type="ECO:0000259" key="17">
    <source>
        <dbReference type="SMART" id="SM00831"/>
    </source>
</evidence>
<dbReference type="Pfam" id="PF00690">
    <property type="entry name" value="Cation_ATPase_N"/>
    <property type="match status" value="1"/>
</dbReference>
<dbReference type="GO" id="GO:0005886">
    <property type="term" value="C:plasma membrane"/>
    <property type="evidence" value="ECO:0007669"/>
    <property type="project" value="UniProtKB-SubCell"/>
</dbReference>
<feature type="compositionally biased region" description="Basic and acidic residues" evidence="15">
    <location>
        <begin position="1"/>
        <end position="16"/>
    </location>
</feature>
<dbReference type="InterPro" id="IPR018303">
    <property type="entry name" value="ATPase_P-typ_P_site"/>
</dbReference>
<evidence type="ECO:0000313" key="19">
    <source>
        <dbReference type="Proteomes" id="UP000199158"/>
    </source>
</evidence>
<dbReference type="Gene3D" id="3.40.50.1000">
    <property type="entry name" value="HAD superfamily/HAD-like"/>
    <property type="match status" value="1"/>
</dbReference>
<dbReference type="InterPro" id="IPR036412">
    <property type="entry name" value="HAD-like_sf"/>
</dbReference>
<dbReference type="SUPFAM" id="SSF81653">
    <property type="entry name" value="Calcium ATPase, transduction domain A"/>
    <property type="match status" value="1"/>
</dbReference>
<evidence type="ECO:0000256" key="14">
    <source>
        <dbReference type="ARBA" id="ARBA00048694"/>
    </source>
</evidence>
<evidence type="ECO:0000256" key="8">
    <source>
        <dbReference type="ARBA" id="ARBA00022741"/>
    </source>
</evidence>
<dbReference type="AlphaFoldDB" id="A0A1H7YRE8"/>
<dbReference type="InterPro" id="IPR044492">
    <property type="entry name" value="P_typ_ATPase_HD_dom"/>
</dbReference>
<dbReference type="NCBIfam" id="TIGR01494">
    <property type="entry name" value="ATPase_P-type"/>
    <property type="match status" value="2"/>
</dbReference>
<name>A0A1H7YRE8_9FIRM</name>
<evidence type="ECO:0000256" key="1">
    <source>
        <dbReference type="ARBA" id="ARBA00004651"/>
    </source>
</evidence>
<dbReference type="PANTHER" id="PTHR42861">
    <property type="entry name" value="CALCIUM-TRANSPORTING ATPASE"/>
    <property type="match status" value="1"/>
</dbReference>
<dbReference type="GO" id="GO:0140352">
    <property type="term" value="P:export from cell"/>
    <property type="evidence" value="ECO:0007669"/>
    <property type="project" value="UniProtKB-ARBA"/>
</dbReference>
<keyword evidence="5" id="KW-0406">Ion transport</keyword>
<dbReference type="InterPro" id="IPR001757">
    <property type="entry name" value="P_typ_ATPase"/>
</dbReference>
<dbReference type="SMART" id="SM00831">
    <property type="entry name" value="Cation_ATPase_N"/>
    <property type="match status" value="1"/>
</dbReference>
<accession>A0A1H7YRE8</accession>
<dbReference type="RefSeq" id="WP_092750752.1">
    <property type="nucleotide sequence ID" value="NZ_FOCG01000001.1"/>
</dbReference>
<dbReference type="GO" id="GO:0005524">
    <property type="term" value="F:ATP binding"/>
    <property type="evidence" value="ECO:0007669"/>
    <property type="project" value="UniProtKB-KW"/>
</dbReference>
<dbReference type="InterPro" id="IPR023299">
    <property type="entry name" value="ATPase_P-typ_cyto_dom_N"/>
</dbReference>
<evidence type="ECO:0000256" key="3">
    <source>
        <dbReference type="ARBA" id="ARBA00012790"/>
    </source>
</evidence>
<comment type="subcellular location">
    <subcellularLocation>
        <location evidence="1">Cell membrane</location>
        <topology evidence="1">Multi-pass membrane protein</topology>
    </subcellularLocation>
</comment>
<dbReference type="Gene3D" id="1.20.1110.10">
    <property type="entry name" value="Calcium-transporting ATPase, transmembrane domain"/>
    <property type="match status" value="1"/>
</dbReference>
<feature type="transmembrane region" description="Helical" evidence="16">
    <location>
        <begin position="84"/>
        <end position="103"/>
    </location>
</feature>
<dbReference type="Pfam" id="PF00122">
    <property type="entry name" value="E1-E2_ATPase"/>
    <property type="match status" value="1"/>
</dbReference>
<keyword evidence="13 16" id="KW-0472">Membrane</keyword>
<dbReference type="GO" id="GO:0005388">
    <property type="term" value="F:P-type calcium transporter activity"/>
    <property type="evidence" value="ECO:0007669"/>
    <property type="project" value="UniProtKB-EC"/>
</dbReference>
<dbReference type="InterPro" id="IPR006408">
    <property type="entry name" value="P-type_ATPase_IIB"/>
</dbReference>
<keyword evidence="6 16" id="KW-0812">Transmembrane</keyword>
<feature type="transmembrane region" description="Helical" evidence="16">
    <location>
        <begin position="770"/>
        <end position="790"/>
    </location>
</feature>
<dbReference type="SUPFAM" id="SSF81665">
    <property type="entry name" value="Calcium ATPase, transmembrane domain M"/>
    <property type="match status" value="1"/>
</dbReference>
<dbReference type="InterPro" id="IPR008250">
    <property type="entry name" value="ATPase_P-typ_transduc_dom_A_sf"/>
</dbReference>
<dbReference type="EMBL" id="FOCG01000001">
    <property type="protein sequence ID" value="SEM48545.1"/>
    <property type="molecule type" value="Genomic_DNA"/>
</dbReference>
<feature type="transmembrane region" description="Helical" evidence="16">
    <location>
        <begin position="669"/>
        <end position="690"/>
    </location>
</feature>
<keyword evidence="5" id="KW-0109">Calcium transport</keyword>
<dbReference type="NCBIfam" id="TIGR01517">
    <property type="entry name" value="ATPase-IIB_Ca"/>
    <property type="match status" value="1"/>
</dbReference>
<evidence type="ECO:0000256" key="6">
    <source>
        <dbReference type="ARBA" id="ARBA00022692"/>
    </source>
</evidence>
<dbReference type="InterPro" id="IPR023298">
    <property type="entry name" value="ATPase_P-typ_TM_dom_sf"/>
</dbReference>
<sequence>MAWHNENKDDILKKLGTDPSQGLSQQRAAQLLAEHGENRLKGKAKKTNLQRFAEQFKDFMVIILIIAAIVSFVVALNGHDKTEFLEPIIILGIVILNAVIGVVQESKAEKALEALQNMSAPTAKAYRAGKIQVIPATELVSGDVIILEAGDFVPADARLLESASLRCEESALTGESVPTEKDANARVEENAPLGDRVNMVYSGTSVVYGRAKAVITSTGMGTEMGVIAKLLDNEEDEQTPLQHKLSKLGKVLGLVALGVCAVIFVIGIFSGMPLMEIFMTSVSLAVAAIPEGLPAIVAIVLAMGVQRMVKKNAIIRRLPAVETLGSASVICSDKTGTLTQNRMTLVKAWAGESVEDITGSESERIKSLLMLGTLCCDASIENDGGKETYIGDPTEVAIVAAALKNGIDKARINADCPRVAELPFDSDRKLMTTVNMINGKPVAIVKGAFDVLSKRLIDFDETEALAINAKMGEDALRVLAVAVKPLDDVPQKPTSEELEQGLTFSGLLGMIDPPREEAKEAVATCIKAGIRPIMITGDHVVTASAIARQLGILTEGTEAISGTELSAMNEQELGINIRKYSVYARVSPEDKIRIVKAWQNTGAVVSMTGDGVNDAPALKAADIGCAMGITGTEVAKGASDMILTDDNFATIVSAVKEGRGIYDNIKKAVQFLLGSNIGELFAVFFAMIFWQKSPLLAIQLLWINLVTDGLPALALGMEPVESDVMLRRPKPKNESIFAQGLGVRVVLQGLMFAALTLTGFYIGFQAGGTVQAAQTMAFLVLAVSQLFHAFNVRSTHSLFVVGLGSNPYMLGAFAVSLLLIALITFIPPVAMVFGLVVLTKQLYLTALGLAFVPVVIIEIEKLGKFVLRKMRDK</sequence>
<feature type="transmembrane region" description="Helical" evidence="16">
    <location>
        <begin position="251"/>
        <end position="271"/>
    </location>
</feature>
<dbReference type="FunFam" id="3.40.50.1000:FF:000001">
    <property type="entry name" value="Phospholipid-transporting ATPase IC"/>
    <property type="match status" value="1"/>
</dbReference>
<evidence type="ECO:0000256" key="13">
    <source>
        <dbReference type="ARBA" id="ARBA00023136"/>
    </source>
</evidence>
<dbReference type="InterPro" id="IPR023214">
    <property type="entry name" value="HAD_sf"/>
</dbReference>
<evidence type="ECO:0000256" key="4">
    <source>
        <dbReference type="ARBA" id="ARBA00022475"/>
    </source>
</evidence>
<keyword evidence="9" id="KW-0106">Calcium</keyword>
<dbReference type="PROSITE" id="PS00154">
    <property type="entry name" value="ATPASE_E1_E2"/>
    <property type="match status" value="1"/>
</dbReference>
<feature type="transmembrane region" description="Helical" evidence="16">
    <location>
        <begin position="810"/>
        <end position="836"/>
    </location>
</feature>
<feature type="region of interest" description="Disordered" evidence="15">
    <location>
        <begin position="1"/>
        <end position="21"/>
    </location>
</feature>
<keyword evidence="12 16" id="KW-1133">Transmembrane helix</keyword>
<feature type="transmembrane region" description="Helical" evidence="16">
    <location>
        <begin position="696"/>
        <end position="720"/>
    </location>
</feature>
<reference evidence="18 19" key="1">
    <citation type="submission" date="2016-10" db="EMBL/GenBank/DDBJ databases">
        <authorList>
            <person name="de Groot N.N."/>
        </authorList>
    </citation>
    <scope>NUCLEOTIDE SEQUENCE [LARGE SCALE GENOMIC DNA]</scope>
    <source>
        <strain evidence="18 19">CGMCC 1.5070</strain>
    </source>
</reference>
<dbReference type="SFLD" id="SFLDG00002">
    <property type="entry name" value="C1.7:_P-type_atpase_like"/>
    <property type="match status" value="1"/>
</dbReference>
<evidence type="ECO:0000256" key="2">
    <source>
        <dbReference type="ARBA" id="ARBA00005675"/>
    </source>
</evidence>
<feature type="transmembrane region" description="Helical" evidence="16">
    <location>
        <begin position="59"/>
        <end position="78"/>
    </location>
</feature>
<protein>
    <recommendedName>
        <fullName evidence="3">P-type Ca(2+) transporter</fullName>
        <ecNumber evidence="3">7.2.2.10</ecNumber>
    </recommendedName>
</protein>
<keyword evidence="4" id="KW-1003">Cell membrane</keyword>
<dbReference type="Gene3D" id="3.40.1110.10">
    <property type="entry name" value="Calcium-transporting ATPase, cytoplasmic domain N"/>
    <property type="match status" value="1"/>
</dbReference>
<evidence type="ECO:0000256" key="9">
    <source>
        <dbReference type="ARBA" id="ARBA00022837"/>
    </source>
</evidence>
<keyword evidence="5" id="KW-0813">Transport</keyword>
<dbReference type="GO" id="GO:0046872">
    <property type="term" value="F:metal ion binding"/>
    <property type="evidence" value="ECO:0007669"/>
    <property type="project" value="UniProtKB-KW"/>
</dbReference>
<comment type="catalytic activity">
    <reaction evidence="14">
        <text>Ca(2+)(in) + ATP + H2O = Ca(2+)(out) + ADP + phosphate + H(+)</text>
        <dbReference type="Rhea" id="RHEA:18105"/>
        <dbReference type="ChEBI" id="CHEBI:15377"/>
        <dbReference type="ChEBI" id="CHEBI:15378"/>
        <dbReference type="ChEBI" id="CHEBI:29108"/>
        <dbReference type="ChEBI" id="CHEBI:30616"/>
        <dbReference type="ChEBI" id="CHEBI:43474"/>
        <dbReference type="ChEBI" id="CHEBI:456216"/>
        <dbReference type="EC" id="7.2.2.10"/>
    </reaction>
</comment>
<dbReference type="EC" id="7.2.2.10" evidence="3"/>
<dbReference type="SFLD" id="SFLDF00027">
    <property type="entry name" value="p-type_atpase"/>
    <property type="match status" value="1"/>
</dbReference>
<keyword evidence="11" id="KW-1278">Translocase</keyword>
<dbReference type="InterPro" id="IPR004014">
    <property type="entry name" value="ATPase_P-typ_cation-transptr_N"/>
</dbReference>
<dbReference type="InterPro" id="IPR059000">
    <property type="entry name" value="ATPase_P-type_domA"/>
</dbReference>
<comment type="similarity">
    <text evidence="2">Belongs to the cation transport ATPase (P-type) (TC 3.A.3) family. Type IIA subfamily.</text>
</comment>
<dbReference type="Gene3D" id="2.70.150.10">
    <property type="entry name" value="Calcium-transporting ATPase, cytoplasmic transduction domain A"/>
    <property type="match status" value="1"/>
</dbReference>
<organism evidence="18 19">
    <name type="scientific">Hydrogenoanaerobacterium saccharovorans</name>
    <dbReference type="NCBI Taxonomy" id="474960"/>
    <lineage>
        <taxon>Bacteria</taxon>
        <taxon>Bacillati</taxon>
        <taxon>Bacillota</taxon>
        <taxon>Clostridia</taxon>
        <taxon>Eubacteriales</taxon>
        <taxon>Oscillospiraceae</taxon>
        <taxon>Hydrogenoanaerobacterium</taxon>
    </lineage>
</organism>
<feature type="transmembrane region" description="Helical" evidence="16">
    <location>
        <begin position="277"/>
        <end position="302"/>
    </location>
</feature>
<feature type="domain" description="Cation-transporting P-type ATPase N-terminal" evidence="17">
    <location>
        <begin position="2"/>
        <end position="76"/>
    </location>
</feature>
<dbReference type="PRINTS" id="PR00119">
    <property type="entry name" value="CATATPASE"/>
</dbReference>
<evidence type="ECO:0000313" key="18">
    <source>
        <dbReference type="EMBL" id="SEM48545.1"/>
    </source>
</evidence>
<dbReference type="FunFam" id="2.70.150.10:FF:000016">
    <property type="entry name" value="Calcium-transporting P-type ATPase putative"/>
    <property type="match status" value="1"/>
</dbReference>
<dbReference type="Pfam" id="PF13246">
    <property type="entry name" value="Cation_ATPase"/>
    <property type="match status" value="1"/>
</dbReference>
<keyword evidence="10" id="KW-0067">ATP-binding</keyword>
<dbReference type="Pfam" id="PF00689">
    <property type="entry name" value="Cation_ATPase_C"/>
    <property type="match status" value="1"/>
</dbReference>
<keyword evidence="7" id="KW-0479">Metal-binding</keyword>
<dbReference type="SUPFAM" id="SSF81660">
    <property type="entry name" value="Metal cation-transporting ATPase, ATP-binding domain N"/>
    <property type="match status" value="1"/>
</dbReference>
<keyword evidence="8" id="KW-0547">Nucleotide-binding</keyword>
<dbReference type="SUPFAM" id="SSF56784">
    <property type="entry name" value="HAD-like"/>
    <property type="match status" value="1"/>
</dbReference>
<dbReference type="OrthoDB" id="9760364at2"/>
<feature type="transmembrane region" description="Helical" evidence="16">
    <location>
        <begin position="842"/>
        <end position="863"/>
    </location>
</feature>
<dbReference type="PRINTS" id="PR00120">
    <property type="entry name" value="HATPASE"/>
</dbReference>
<evidence type="ECO:0000256" key="5">
    <source>
        <dbReference type="ARBA" id="ARBA00022568"/>
    </source>
</evidence>
<evidence type="ECO:0000256" key="15">
    <source>
        <dbReference type="SAM" id="MobiDB-lite"/>
    </source>
</evidence>
<keyword evidence="19" id="KW-1185">Reference proteome</keyword>
<dbReference type="InterPro" id="IPR006068">
    <property type="entry name" value="ATPase_P-typ_cation-transptr_C"/>
</dbReference>
<gene>
    <name evidence="18" type="ORF">SAMN05216180_0190</name>
</gene>
<evidence type="ECO:0000256" key="16">
    <source>
        <dbReference type="SAM" id="Phobius"/>
    </source>
</evidence>
<evidence type="ECO:0000256" key="11">
    <source>
        <dbReference type="ARBA" id="ARBA00022967"/>
    </source>
</evidence>